<dbReference type="Proteomes" id="UP001214628">
    <property type="component" value="Chromosome 3"/>
</dbReference>
<organism evidence="3 4">
    <name type="scientific">Malassezia psittaci</name>
    <dbReference type="NCBI Taxonomy" id="1821823"/>
    <lineage>
        <taxon>Eukaryota</taxon>
        <taxon>Fungi</taxon>
        <taxon>Dikarya</taxon>
        <taxon>Basidiomycota</taxon>
        <taxon>Ustilaginomycotina</taxon>
        <taxon>Malasseziomycetes</taxon>
        <taxon>Malasseziales</taxon>
        <taxon>Malasseziaceae</taxon>
        <taxon>Malassezia</taxon>
    </lineage>
</organism>
<evidence type="ECO:0000256" key="1">
    <source>
        <dbReference type="SAM" id="MobiDB-lite"/>
    </source>
</evidence>
<reference evidence="3" key="1">
    <citation type="submission" date="2023-02" db="EMBL/GenBank/DDBJ databases">
        <title>Mating type loci evolution in Malassezia.</title>
        <authorList>
            <person name="Coelho M.A."/>
        </authorList>
    </citation>
    <scope>NUCLEOTIDE SEQUENCE</scope>
    <source>
        <strain evidence="3">CBS 14136</strain>
    </source>
</reference>
<feature type="compositionally biased region" description="Polar residues" evidence="1">
    <location>
        <begin position="80"/>
        <end position="92"/>
    </location>
</feature>
<sequence length="230" mass="23481">MRAFALGFLAILTVITLVAAEGMGFNDDLNAPIVGAPVLAAPVLARAETNGTASKASSAASSHATTSASPTSQATQAAAGNSTSSGSEAASTVNSLESSGVASAGATATLTADTAQGTCTMDNALSENQQAGWTDEIVNTCCTVDSNTTCWFRVQSKVTAEEACKIPNCDDLNSNDQDRMVGFNPLTSTDGKGRYGNVFPILFLSAAVRPSLQILLLVVTPLWTALALLL</sequence>
<protein>
    <recommendedName>
        <fullName evidence="5">Extracellular membrane protein CFEM domain-containing protein</fullName>
    </recommendedName>
</protein>
<evidence type="ECO:0000313" key="4">
    <source>
        <dbReference type="Proteomes" id="UP001214628"/>
    </source>
</evidence>
<proteinExistence type="predicted"/>
<evidence type="ECO:0000256" key="2">
    <source>
        <dbReference type="SAM" id="SignalP"/>
    </source>
</evidence>
<keyword evidence="2" id="KW-0732">Signal</keyword>
<name>A0AAF0F796_9BASI</name>
<evidence type="ECO:0008006" key="5">
    <source>
        <dbReference type="Google" id="ProtNLM"/>
    </source>
</evidence>
<dbReference type="EMBL" id="CP118377">
    <property type="protein sequence ID" value="WFD43983.1"/>
    <property type="molecule type" value="Genomic_DNA"/>
</dbReference>
<feature type="region of interest" description="Disordered" evidence="1">
    <location>
        <begin position="54"/>
        <end position="92"/>
    </location>
</feature>
<feature type="chain" id="PRO_5042063562" description="Extracellular membrane protein CFEM domain-containing protein" evidence="2">
    <location>
        <begin position="21"/>
        <end position="230"/>
    </location>
</feature>
<feature type="compositionally biased region" description="Low complexity" evidence="1">
    <location>
        <begin position="54"/>
        <end position="79"/>
    </location>
</feature>
<accession>A0AAF0F796</accession>
<evidence type="ECO:0000313" key="3">
    <source>
        <dbReference type="EMBL" id="WFD43983.1"/>
    </source>
</evidence>
<gene>
    <name evidence="3" type="ORF">MPSI1_002648</name>
</gene>
<feature type="signal peptide" evidence="2">
    <location>
        <begin position="1"/>
        <end position="20"/>
    </location>
</feature>
<dbReference type="AlphaFoldDB" id="A0AAF0F796"/>
<keyword evidence="4" id="KW-1185">Reference proteome</keyword>